<keyword evidence="5 7" id="KW-1133">Transmembrane helix</keyword>
<dbReference type="KEGG" id="ccoe:CETAM_09860"/>
<feature type="transmembrane region" description="Helical" evidence="7">
    <location>
        <begin position="95"/>
        <end position="117"/>
    </location>
</feature>
<accession>A0A6B8VYG3</accession>
<evidence type="ECO:0000256" key="4">
    <source>
        <dbReference type="ARBA" id="ARBA00022692"/>
    </source>
</evidence>
<proteinExistence type="predicted"/>
<feature type="transmembrane region" description="Helical" evidence="7">
    <location>
        <begin position="6"/>
        <end position="22"/>
    </location>
</feature>
<organism evidence="8 9">
    <name type="scientific">Corynebacterium comes</name>
    <dbReference type="NCBI Taxonomy" id="2675218"/>
    <lineage>
        <taxon>Bacteria</taxon>
        <taxon>Bacillati</taxon>
        <taxon>Actinomycetota</taxon>
        <taxon>Actinomycetes</taxon>
        <taxon>Mycobacteriales</taxon>
        <taxon>Corynebacteriaceae</taxon>
        <taxon>Corynebacterium</taxon>
    </lineage>
</organism>
<evidence type="ECO:0000313" key="8">
    <source>
        <dbReference type="EMBL" id="QGU05221.1"/>
    </source>
</evidence>
<evidence type="ECO:0000256" key="5">
    <source>
        <dbReference type="ARBA" id="ARBA00022989"/>
    </source>
</evidence>
<keyword evidence="9" id="KW-1185">Reference proteome</keyword>
<evidence type="ECO:0000256" key="7">
    <source>
        <dbReference type="SAM" id="Phobius"/>
    </source>
</evidence>
<feature type="transmembrane region" description="Helical" evidence="7">
    <location>
        <begin position="157"/>
        <end position="178"/>
    </location>
</feature>
<dbReference type="EMBL" id="CP046453">
    <property type="protein sequence ID" value="QGU05221.1"/>
    <property type="molecule type" value="Genomic_DNA"/>
</dbReference>
<dbReference type="PANTHER" id="PTHR36838:SF3">
    <property type="entry name" value="TRANSPORTER AUXIN EFFLUX CARRIER EC FAMILY"/>
    <property type="match status" value="1"/>
</dbReference>
<keyword evidence="3" id="KW-1003">Cell membrane</keyword>
<comment type="subcellular location">
    <subcellularLocation>
        <location evidence="1">Membrane</location>
        <topology evidence="1">Multi-pass membrane protein</topology>
    </subcellularLocation>
</comment>
<gene>
    <name evidence="8" type="ORF">CETAM_09860</name>
</gene>
<protein>
    <submittedName>
        <fullName evidence="8">Transporter YfdV</fullName>
    </submittedName>
</protein>
<evidence type="ECO:0000256" key="1">
    <source>
        <dbReference type="ARBA" id="ARBA00004141"/>
    </source>
</evidence>
<dbReference type="InterPro" id="IPR004776">
    <property type="entry name" value="Mem_transp_PIN-like"/>
</dbReference>
<dbReference type="Proteomes" id="UP000425178">
    <property type="component" value="Chromosome"/>
</dbReference>
<keyword evidence="4 7" id="KW-0812">Transmembrane</keyword>
<name>A0A6B8VYG3_9CORY</name>
<reference evidence="8 9" key="1">
    <citation type="journal article" date="2021" name="Int. J. Syst. Evol. Microbiol.">
        <title>Classification of three corynebacterial strains isolated from a small paddock in North Rhine-Westphalia: proposal of &lt;i&gt;Corynebacterium kalinowskii&lt;/i&gt; sp. nov., &lt;i&gt;Corynebacterium comes&lt;/i&gt; sp. nov. and &lt;i&gt;Corynebacterium occultum&lt;/i&gt; sp. nov.</title>
        <authorList>
            <person name="Schaffert L."/>
            <person name="Ruwe M."/>
            <person name="Milse J."/>
            <person name="Hanuschka K."/>
            <person name="Ortseifen V."/>
            <person name="Droste J."/>
            <person name="Brandt D."/>
            <person name="Schl L."/>
            <person name="Kutter Y."/>
            <person name="Vinke S."/>
            <person name="Vieh P."/>
            <person name="Jacob L."/>
            <person name="L N.C."/>
            <person name="Schulte-Berndt E."/>
            <person name="Hain C."/>
            <person name="Linder M."/>
            <person name="Schmidt P."/>
            <person name="Wollenschl L."/>
            <person name="Luttermann T."/>
            <person name="Thieme E."/>
            <person name="Hassa J."/>
            <person name="Haak M."/>
            <person name="Wittchen M."/>
            <person name="Mentz A."/>
            <person name="Persicke M."/>
            <person name="Busche T."/>
            <person name="R C."/>
        </authorList>
    </citation>
    <scope>NUCLEOTIDE SEQUENCE [LARGE SCALE GENOMIC DNA]</scope>
    <source>
        <strain evidence="8 9">2019</strain>
    </source>
</reference>
<evidence type="ECO:0000256" key="2">
    <source>
        <dbReference type="ARBA" id="ARBA00022448"/>
    </source>
</evidence>
<dbReference type="GO" id="GO:0055085">
    <property type="term" value="P:transmembrane transport"/>
    <property type="evidence" value="ECO:0007669"/>
    <property type="project" value="InterPro"/>
</dbReference>
<feature type="transmembrane region" description="Helical" evidence="7">
    <location>
        <begin position="34"/>
        <end position="53"/>
    </location>
</feature>
<evidence type="ECO:0000256" key="6">
    <source>
        <dbReference type="ARBA" id="ARBA00023136"/>
    </source>
</evidence>
<dbReference type="GO" id="GO:0016020">
    <property type="term" value="C:membrane"/>
    <property type="evidence" value="ECO:0007669"/>
    <property type="project" value="UniProtKB-SubCell"/>
</dbReference>
<feature type="transmembrane region" description="Helical" evidence="7">
    <location>
        <begin position="222"/>
        <end position="243"/>
    </location>
</feature>
<feature type="transmembrane region" description="Helical" evidence="7">
    <location>
        <begin position="249"/>
        <end position="270"/>
    </location>
</feature>
<dbReference type="Pfam" id="PF03547">
    <property type="entry name" value="Mem_trans"/>
    <property type="match status" value="1"/>
</dbReference>
<feature type="transmembrane region" description="Helical" evidence="7">
    <location>
        <begin position="190"/>
        <end position="210"/>
    </location>
</feature>
<feature type="transmembrane region" description="Helical" evidence="7">
    <location>
        <begin position="123"/>
        <end position="145"/>
    </location>
</feature>
<sequence>MIEVLTGFGVVVVVIAVGYVLGRTDALGPGARRALANMVYLVATPALLFDILLDTDPREIFSANFLVIALSALVAGFLGFLLLRLRGSNSPDSLIGMLASSYANAGNLGVPLAVYILDDAAAVIPVILFQVAFYAPVTLTTLDMLHASKQSNLLRNVLLAFRNPMLLAAIAGLLIGFLRVPVPVFVGQPVALLAGASVPLALMVFGMSLVGSTVSLTGDVALVVLLKNVVHPIIAGLLAFHVFGLSGHALFTLVVLGALPTAQNVLTYALRFRTNERLARDTGVVSTLVSFPVLVAVTVLLGPG</sequence>
<dbReference type="AlphaFoldDB" id="A0A6B8VYG3"/>
<keyword evidence="2" id="KW-0813">Transport</keyword>
<evidence type="ECO:0000256" key="3">
    <source>
        <dbReference type="ARBA" id="ARBA00022475"/>
    </source>
</evidence>
<evidence type="ECO:0000313" key="9">
    <source>
        <dbReference type="Proteomes" id="UP000425178"/>
    </source>
</evidence>
<feature type="transmembrane region" description="Helical" evidence="7">
    <location>
        <begin position="282"/>
        <end position="302"/>
    </location>
</feature>
<dbReference type="RefSeq" id="WP_156228689.1">
    <property type="nucleotide sequence ID" value="NZ_CP046453.1"/>
</dbReference>
<keyword evidence="6 7" id="KW-0472">Membrane</keyword>
<dbReference type="PANTHER" id="PTHR36838">
    <property type="entry name" value="AUXIN EFFLUX CARRIER FAMILY PROTEIN"/>
    <property type="match status" value="1"/>
</dbReference>
<feature type="transmembrane region" description="Helical" evidence="7">
    <location>
        <begin position="65"/>
        <end position="83"/>
    </location>
</feature>